<feature type="transmembrane region" description="Helical" evidence="6">
    <location>
        <begin position="145"/>
        <end position="163"/>
    </location>
</feature>
<feature type="transmembrane region" description="Helical" evidence="6">
    <location>
        <begin position="62"/>
        <end position="84"/>
    </location>
</feature>
<proteinExistence type="predicted"/>
<keyword evidence="3 6" id="KW-0812">Transmembrane</keyword>
<evidence type="ECO:0000313" key="8">
    <source>
        <dbReference type="Proteomes" id="UP001240236"/>
    </source>
</evidence>
<reference evidence="7 8" key="1">
    <citation type="submission" date="2023-07" db="EMBL/GenBank/DDBJ databases">
        <title>Sequencing the genomes of 1000 actinobacteria strains.</title>
        <authorList>
            <person name="Klenk H.-P."/>
        </authorList>
    </citation>
    <scope>NUCLEOTIDE SEQUENCE [LARGE SCALE GENOMIC DNA]</scope>
    <source>
        <strain evidence="7 8">DSM 44709</strain>
    </source>
</reference>
<dbReference type="GO" id="GO:0005886">
    <property type="term" value="C:plasma membrane"/>
    <property type="evidence" value="ECO:0007669"/>
    <property type="project" value="UniProtKB-SubCell"/>
</dbReference>
<evidence type="ECO:0000256" key="5">
    <source>
        <dbReference type="ARBA" id="ARBA00023136"/>
    </source>
</evidence>
<dbReference type="InterPro" id="IPR001851">
    <property type="entry name" value="ABC_transp_permease"/>
</dbReference>
<gene>
    <name evidence="7" type="ORF">J2S42_006611</name>
</gene>
<keyword evidence="2" id="KW-1003">Cell membrane</keyword>
<dbReference type="PANTHER" id="PTHR30482">
    <property type="entry name" value="HIGH-AFFINITY BRANCHED-CHAIN AMINO ACID TRANSPORT SYSTEM PERMEASE"/>
    <property type="match status" value="1"/>
</dbReference>
<feature type="transmembrane region" description="Helical" evidence="6">
    <location>
        <begin position="280"/>
        <end position="311"/>
    </location>
</feature>
<keyword evidence="4 6" id="KW-1133">Transmembrane helix</keyword>
<feature type="transmembrane region" description="Helical" evidence="6">
    <location>
        <begin position="200"/>
        <end position="218"/>
    </location>
</feature>
<dbReference type="RefSeq" id="WP_307245547.1">
    <property type="nucleotide sequence ID" value="NZ_JAUSUZ010000001.1"/>
</dbReference>
<feature type="transmembrane region" description="Helical" evidence="6">
    <location>
        <begin position="323"/>
        <end position="342"/>
    </location>
</feature>
<comment type="caution">
    <text evidence="7">The sequence shown here is derived from an EMBL/GenBank/DDBJ whole genome shotgun (WGS) entry which is preliminary data.</text>
</comment>
<organism evidence="7 8">
    <name type="scientific">Catenuloplanes indicus</name>
    <dbReference type="NCBI Taxonomy" id="137267"/>
    <lineage>
        <taxon>Bacteria</taxon>
        <taxon>Bacillati</taxon>
        <taxon>Actinomycetota</taxon>
        <taxon>Actinomycetes</taxon>
        <taxon>Micromonosporales</taxon>
        <taxon>Micromonosporaceae</taxon>
        <taxon>Catenuloplanes</taxon>
    </lineage>
</organism>
<dbReference type="CDD" id="cd06581">
    <property type="entry name" value="TM_PBP1_LivM_like"/>
    <property type="match status" value="1"/>
</dbReference>
<evidence type="ECO:0000256" key="3">
    <source>
        <dbReference type="ARBA" id="ARBA00022692"/>
    </source>
</evidence>
<comment type="subcellular location">
    <subcellularLocation>
        <location evidence="1">Cell membrane</location>
        <topology evidence="1">Multi-pass membrane protein</topology>
    </subcellularLocation>
</comment>
<protein>
    <submittedName>
        <fullName evidence="7">Branched-chain amino acid transport system permease protein</fullName>
    </submittedName>
</protein>
<dbReference type="AlphaFoldDB" id="A0AAE3W620"/>
<dbReference type="GO" id="GO:0015658">
    <property type="term" value="F:branched-chain amino acid transmembrane transporter activity"/>
    <property type="evidence" value="ECO:0007669"/>
    <property type="project" value="InterPro"/>
</dbReference>
<sequence length="361" mass="38744">MMDALRAADGRRLAALAAMRERWRALPKPMRFAVVVALVALLYGLPNLNIPLIRTPDTDFTSVLFLVAIYVLVAVGLNVVIGLAGLLDLGYIGFYAVGAYTVAIFASPSSVVATKLPWLACIPLAIGIAMLSGVILGWPTLRLRGDYLAIVTLGFGEIVRLIAVNWDVPNGQRGISGIPGPPGTWADGSPLFGLIDVRPFYWLALTVVIVCMLAVGRLEHSRVGRSWLAIREDEDAAEVMGVNTFKFKLWAFAIGAALGGLSGALFASKQAFINSDSFDLLTSILFVAAVVLGGSGNMAGVTVGAILISYLPERFRGFADYRLLVFGIALVAIMVFRPQGLIPSRRRAVELKDKREEAVVV</sequence>
<feature type="transmembrane region" description="Helical" evidence="6">
    <location>
        <begin position="249"/>
        <end position="268"/>
    </location>
</feature>
<dbReference type="EMBL" id="JAUSUZ010000001">
    <property type="protein sequence ID" value="MDQ0369942.1"/>
    <property type="molecule type" value="Genomic_DNA"/>
</dbReference>
<evidence type="ECO:0000256" key="1">
    <source>
        <dbReference type="ARBA" id="ARBA00004651"/>
    </source>
</evidence>
<keyword evidence="5 6" id="KW-0472">Membrane</keyword>
<keyword evidence="8" id="KW-1185">Reference proteome</keyword>
<evidence type="ECO:0000256" key="2">
    <source>
        <dbReference type="ARBA" id="ARBA00022475"/>
    </source>
</evidence>
<name>A0AAE3W620_9ACTN</name>
<dbReference type="Proteomes" id="UP001240236">
    <property type="component" value="Unassembled WGS sequence"/>
</dbReference>
<feature type="transmembrane region" description="Helical" evidence="6">
    <location>
        <begin position="116"/>
        <end position="138"/>
    </location>
</feature>
<dbReference type="InterPro" id="IPR043428">
    <property type="entry name" value="LivM-like"/>
</dbReference>
<evidence type="ECO:0000256" key="4">
    <source>
        <dbReference type="ARBA" id="ARBA00022989"/>
    </source>
</evidence>
<evidence type="ECO:0000256" key="6">
    <source>
        <dbReference type="SAM" id="Phobius"/>
    </source>
</evidence>
<accession>A0AAE3W620</accession>
<dbReference type="PANTHER" id="PTHR30482:SF10">
    <property type="entry name" value="HIGH-AFFINITY BRANCHED-CHAIN AMINO ACID TRANSPORT PROTEIN BRAE"/>
    <property type="match status" value="1"/>
</dbReference>
<evidence type="ECO:0000313" key="7">
    <source>
        <dbReference type="EMBL" id="MDQ0369942.1"/>
    </source>
</evidence>
<dbReference type="Pfam" id="PF02653">
    <property type="entry name" value="BPD_transp_2"/>
    <property type="match status" value="1"/>
</dbReference>
<feature type="transmembrane region" description="Helical" evidence="6">
    <location>
        <begin position="91"/>
        <end position="110"/>
    </location>
</feature>